<gene>
    <name evidence="3" type="ORF">ElyMa_003900700</name>
</gene>
<dbReference type="AlphaFoldDB" id="A0AAV4FPX0"/>
<protein>
    <submittedName>
        <fullName evidence="3">Uncharacterized protein</fullName>
    </submittedName>
</protein>
<evidence type="ECO:0000313" key="4">
    <source>
        <dbReference type="Proteomes" id="UP000762676"/>
    </source>
</evidence>
<sequence length="158" mass="17923">MISSDTKYVRLTQLGRVPAFSRYRSLTKGCALVLFFLCFSSVVYVSRIYLFSQPVQRTATVGMLQTSTISCRNCTTTSQRFPHHSDHSDDDDDDKEDSRSESESDHNGMGYSTILFLHTRLLPLQIPSLALGYPAPSERQAGILKLRLLECPLQMKRR</sequence>
<keyword evidence="2" id="KW-0472">Membrane</keyword>
<proteinExistence type="predicted"/>
<dbReference type="Proteomes" id="UP000762676">
    <property type="component" value="Unassembled WGS sequence"/>
</dbReference>
<evidence type="ECO:0000256" key="1">
    <source>
        <dbReference type="SAM" id="MobiDB-lite"/>
    </source>
</evidence>
<comment type="caution">
    <text evidence="3">The sequence shown here is derived from an EMBL/GenBank/DDBJ whole genome shotgun (WGS) entry which is preliminary data.</text>
</comment>
<keyword evidence="2" id="KW-1133">Transmembrane helix</keyword>
<organism evidence="3 4">
    <name type="scientific">Elysia marginata</name>
    <dbReference type="NCBI Taxonomy" id="1093978"/>
    <lineage>
        <taxon>Eukaryota</taxon>
        <taxon>Metazoa</taxon>
        <taxon>Spiralia</taxon>
        <taxon>Lophotrochozoa</taxon>
        <taxon>Mollusca</taxon>
        <taxon>Gastropoda</taxon>
        <taxon>Heterobranchia</taxon>
        <taxon>Euthyneura</taxon>
        <taxon>Panpulmonata</taxon>
        <taxon>Sacoglossa</taxon>
        <taxon>Placobranchoidea</taxon>
        <taxon>Plakobranchidae</taxon>
        <taxon>Elysia</taxon>
    </lineage>
</organism>
<keyword evidence="4" id="KW-1185">Reference proteome</keyword>
<feature type="region of interest" description="Disordered" evidence="1">
    <location>
        <begin position="77"/>
        <end position="107"/>
    </location>
</feature>
<name>A0AAV4FPX0_9GAST</name>
<reference evidence="3 4" key="1">
    <citation type="journal article" date="2021" name="Elife">
        <title>Chloroplast acquisition without the gene transfer in kleptoplastic sea slugs, Plakobranchus ocellatus.</title>
        <authorList>
            <person name="Maeda T."/>
            <person name="Takahashi S."/>
            <person name="Yoshida T."/>
            <person name="Shimamura S."/>
            <person name="Takaki Y."/>
            <person name="Nagai Y."/>
            <person name="Toyoda A."/>
            <person name="Suzuki Y."/>
            <person name="Arimoto A."/>
            <person name="Ishii H."/>
            <person name="Satoh N."/>
            <person name="Nishiyama T."/>
            <person name="Hasebe M."/>
            <person name="Maruyama T."/>
            <person name="Minagawa J."/>
            <person name="Obokata J."/>
            <person name="Shigenobu S."/>
        </authorList>
    </citation>
    <scope>NUCLEOTIDE SEQUENCE [LARGE SCALE GENOMIC DNA]</scope>
</reference>
<evidence type="ECO:0000313" key="3">
    <source>
        <dbReference type="EMBL" id="GFR74740.1"/>
    </source>
</evidence>
<feature type="compositionally biased region" description="Basic and acidic residues" evidence="1">
    <location>
        <begin position="96"/>
        <end position="106"/>
    </location>
</feature>
<dbReference type="EMBL" id="BMAT01007939">
    <property type="protein sequence ID" value="GFR74740.1"/>
    <property type="molecule type" value="Genomic_DNA"/>
</dbReference>
<accession>A0AAV4FPX0</accession>
<feature type="transmembrane region" description="Helical" evidence="2">
    <location>
        <begin position="30"/>
        <end position="50"/>
    </location>
</feature>
<keyword evidence="2" id="KW-0812">Transmembrane</keyword>
<evidence type="ECO:0000256" key="2">
    <source>
        <dbReference type="SAM" id="Phobius"/>
    </source>
</evidence>